<name>A0A2N0R2Z0_9GLOM</name>
<organism evidence="1 2">
    <name type="scientific">Rhizophagus irregularis</name>
    <dbReference type="NCBI Taxonomy" id="588596"/>
    <lineage>
        <taxon>Eukaryota</taxon>
        <taxon>Fungi</taxon>
        <taxon>Fungi incertae sedis</taxon>
        <taxon>Mucoromycota</taxon>
        <taxon>Glomeromycotina</taxon>
        <taxon>Glomeromycetes</taxon>
        <taxon>Glomerales</taxon>
        <taxon>Glomeraceae</taxon>
        <taxon>Rhizophagus</taxon>
    </lineage>
</organism>
<sequence>MLKVQIEDGLKSKSFTSKIHQFKNLPEPRNATEAFHSKSYDCFNIPDNIDDFNNSNDQNYVDTSKASSILKDDSDKSFNDLQIINSNEGNYGIEIMEQQQIKKHNIKKHNIDIDDEDEIYDDKNFHSEEQDELEITDGKYFSYY</sequence>
<reference evidence="1 2" key="1">
    <citation type="submission" date="2017-10" db="EMBL/GenBank/DDBJ databases">
        <title>Extensive intraspecific genome diversity in a model arbuscular mycorrhizal fungus.</title>
        <authorList>
            <person name="Chen E.C.H."/>
            <person name="Morin E."/>
            <person name="Baudet D."/>
            <person name="Noel J."/>
            <person name="Ndikumana S."/>
            <person name="Charron P."/>
            <person name="St-Onge C."/>
            <person name="Giorgi J."/>
            <person name="Grigoriev I.V."/>
            <person name="Roux C."/>
            <person name="Martin F.M."/>
            <person name="Corradi N."/>
        </authorList>
    </citation>
    <scope>NUCLEOTIDE SEQUENCE [LARGE SCALE GENOMIC DNA]</scope>
    <source>
        <strain evidence="1 2">A1</strain>
    </source>
</reference>
<dbReference type="EMBL" id="LLXH01001756">
    <property type="protein sequence ID" value="PKC57678.1"/>
    <property type="molecule type" value="Genomic_DNA"/>
</dbReference>
<protein>
    <submittedName>
        <fullName evidence="1">Uncharacterized protein</fullName>
    </submittedName>
</protein>
<comment type="caution">
    <text evidence="1">The sequence shown here is derived from an EMBL/GenBank/DDBJ whole genome shotgun (WGS) entry which is preliminary data.</text>
</comment>
<reference evidence="1 2" key="2">
    <citation type="submission" date="2017-10" db="EMBL/GenBank/DDBJ databases">
        <title>Genome analyses suggest a sexual origin of heterokaryosis in a supposedly ancient asexual fungus.</title>
        <authorList>
            <person name="Corradi N."/>
            <person name="Sedzielewska K."/>
            <person name="Noel J."/>
            <person name="Charron P."/>
            <person name="Farinelli L."/>
            <person name="Marton T."/>
            <person name="Kruger M."/>
            <person name="Pelin A."/>
            <person name="Brachmann A."/>
            <person name="Corradi N."/>
        </authorList>
    </citation>
    <scope>NUCLEOTIDE SEQUENCE [LARGE SCALE GENOMIC DNA]</scope>
    <source>
        <strain evidence="1 2">A1</strain>
    </source>
</reference>
<evidence type="ECO:0000313" key="2">
    <source>
        <dbReference type="Proteomes" id="UP000232688"/>
    </source>
</evidence>
<gene>
    <name evidence="1" type="ORF">RhiirA1_497607</name>
</gene>
<proteinExistence type="predicted"/>
<dbReference type="VEuPathDB" id="FungiDB:RhiirFUN_023108"/>
<evidence type="ECO:0000313" key="1">
    <source>
        <dbReference type="EMBL" id="PKC57678.1"/>
    </source>
</evidence>
<accession>A0A2N0R2Z0</accession>
<dbReference type="VEuPathDB" id="FungiDB:RhiirA1_497607"/>
<dbReference type="AlphaFoldDB" id="A0A2N0R2Z0"/>
<dbReference type="Proteomes" id="UP000232688">
    <property type="component" value="Unassembled WGS sequence"/>
</dbReference>